<dbReference type="OrthoDB" id="10355259at2759"/>
<dbReference type="InParanoid" id="A0A0D0DXI3"/>
<proteinExistence type="predicted"/>
<keyword evidence="2" id="KW-1185">Reference proteome</keyword>
<dbReference type="Proteomes" id="UP000054538">
    <property type="component" value="Unassembled WGS sequence"/>
</dbReference>
<name>A0A0D0DXI3_9AGAM</name>
<gene>
    <name evidence="1" type="ORF">PAXRUDRAFT_33328</name>
</gene>
<accession>A0A0D0DXI3</accession>
<reference evidence="1 2" key="1">
    <citation type="submission" date="2014-04" db="EMBL/GenBank/DDBJ databases">
        <authorList>
            <consortium name="DOE Joint Genome Institute"/>
            <person name="Kuo A."/>
            <person name="Kohler A."/>
            <person name="Jargeat P."/>
            <person name="Nagy L.G."/>
            <person name="Floudas D."/>
            <person name="Copeland A."/>
            <person name="Barry K.W."/>
            <person name="Cichocki N."/>
            <person name="Veneault-Fourrey C."/>
            <person name="LaButti K."/>
            <person name="Lindquist E.A."/>
            <person name="Lipzen A."/>
            <person name="Lundell T."/>
            <person name="Morin E."/>
            <person name="Murat C."/>
            <person name="Sun H."/>
            <person name="Tunlid A."/>
            <person name="Henrissat B."/>
            <person name="Grigoriev I.V."/>
            <person name="Hibbett D.S."/>
            <person name="Martin F."/>
            <person name="Nordberg H.P."/>
            <person name="Cantor M.N."/>
            <person name="Hua S.X."/>
        </authorList>
    </citation>
    <scope>NUCLEOTIDE SEQUENCE [LARGE SCALE GENOMIC DNA]</scope>
    <source>
        <strain evidence="1 2">Ve08.2h10</strain>
    </source>
</reference>
<dbReference type="EMBL" id="KN825084">
    <property type="protein sequence ID" value="KIK94786.1"/>
    <property type="molecule type" value="Genomic_DNA"/>
</dbReference>
<protein>
    <submittedName>
        <fullName evidence="1">Uncharacterized protein</fullName>
    </submittedName>
</protein>
<sequence>MNHSTAPTSTLYLTEDILVATNEYTITMVFLLMIGHQATGDAMDNTAFNGPKSAGAFTRSGTDGDNCPMSSLSSSCTATLGSHVPPVMCSLAPHSINDGSIRLIPPCITPAFN</sequence>
<dbReference type="HOGENOM" id="CLU_2134315_0_0_1"/>
<organism evidence="1 2">
    <name type="scientific">Paxillus rubicundulus Ve08.2h10</name>
    <dbReference type="NCBI Taxonomy" id="930991"/>
    <lineage>
        <taxon>Eukaryota</taxon>
        <taxon>Fungi</taxon>
        <taxon>Dikarya</taxon>
        <taxon>Basidiomycota</taxon>
        <taxon>Agaricomycotina</taxon>
        <taxon>Agaricomycetes</taxon>
        <taxon>Agaricomycetidae</taxon>
        <taxon>Boletales</taxon>
        <taxon>Paxilineae</taxon>
        <taxon>Paxillaceae</taxon>
        <taxon>Paxillus</taxon>
    </lineage>
</organism>
<dbReference type="AlphaFoldDB" id="A0A0D0DXI3"/>
<reference evidence="2" key="2">
    <citation type="submission" date="2015-01" db="EMBL/GenBank/DDBJ databases">
        <title>Evolutionary Origins and Diversification of the Mycorrhizal Mutualists.</title>
        <authorList>
            <consortium name="DOE Joint Genome Institute"/>
            <consortium name="Mycorrhizal Genomics Consortium"/>
            <person name="Kohler A."/>
            <person name="Kuo A."/>
            <person name="Nagy L.G."/>
            <person name="Floudas D."/>
            <person name="Copeland A."/>
            <person name="Barry K.W."/>
            <person name="Cichocki N."/>
            <person name="Veneault-Fourrey C."/>
            <person name="LaButti K."/>
            <person name="Lindquist E.A."/>
            <person name="Lipzen A."/>
            <person name="Lundell T."/>
            <person name="Morin E."/>
            <person name="Murat C."/>
            <person name="Riley R."/>
            <person name="Ohm R."/>
            <person name="Sun H."/>
            <person name="Tunlid A."/>
            <person name="Henrissat B."/>
            <person name="Grigoriev I.V."/>
            <person name="Hibbett D.S."/>
            <person name="Martin F."/>
        </authorList>
    </citation>
    <scope>NUCLEOTIDE SEQUENCE [LARGE SCALE GENOMIC DNA]</scope>
    <source>
        <strain evidence="2">Ve08.2h10</strain>
    </source>
</reference>
<evidence type="ECO:0000313" key="2">
    <source>
        <dbReference type="Proteomes" id="UP000054538"/>
    </source>
</evidence>
<evidence type="ECO:0000313" key="1">
    <source>
        <dbReference type="EMBL" id="KIK94786.1"/>
    </source>
</evidence>